<keyword evidence="4" id="KW-1185">Reference proteome</keyword>
<evidence type="ECO:0000259" key="2">
    <source>
        <dbReference type="Pfam" id="PF00535"/>
    </source>
</evidence>
<dbReference type="Pfam" id="PF00535">
    <property type="entry name" value="Glycos_transf_2"/>
    <property type="match status" value="1"/>
</dbReference>
<dbReference type="EMBL" id="FNPZ01000004">
    <property type="protein sequence ID" value="SDZ41504.1"/>
    <property type="molecule type" value="Genomic_DNA"/>
</dbReference>
<proteinExistence type="inferred from homology"/>
<gene>
    <name evidence="3" type="ORF">SAMN05216554_3704</name>
</gene>
<sequence>MPTALERTLIVMPAFNEEEAVGAVVREVLRVAPGVSCLVVDDGSLDSTAREAAAAGATVLQLPINLGVGGAMRAGFKYALSKGFANVVQVDSDGQHDPAGIAELVAQLDHYDLVLGARFAGVGDYAVRGPRRWAMQVLSGILSRLTKTKLTDTTSGFRASGPRAVALFAQHYPSEYLGDTVESLVIASRSKLRVTQVPVAMRPRAGGVPSHNPYKAAVYLGRAGMALFVALIRPPVVVAFTEPVSPA</sequence>
<dbReference type="GO" id="GO:0016740">
    <property type="term" value="F:transferase activity"/>
    <property type="evidence" value="ECO:0007669"/>
    <property type="project" value="UniProtKB-KW"/>
</dbReference>
<organism evidence="3 4">
    <name type="scientific">Herbiconiux ginsengi</name>
    <dbReference type="NCBI Taxonomy" id="381665"/>
    <lineage>
        <taxon>Bacteria</taxon>
        <taxon>Bacillati</taxon>
        <taxon>Actinomycetota</taxon>
        <taxon>Actinomycetes</taxon>
        <taxon>Micrococcales</taxon>
        <taxon>Microbacteriaceae</taxon>
        <taxon>Herbiconiux</taxon>
    </lineage>
</organism>
<dbReference type="AlphaFoldDB" id="A0A1H3SU76"/>
<dbReference type="PANTHER" id="PTHR48090">
    <property type="entry name" value="UNDECAPRENYL-PHOSPHATE 4-DEOXY-4-FORMAMIDO-L-ARABINOSE TRANSFERASE-RELATED"/>
    <property type="match status" value="1"/>
</dbReference>
<dbReference type="PANTHER" id="PTHR48090:SF7">
    <property type="entry name" value="RFBJ PROTEIN"/>
    <property type="match status" value="1"/>
</dbReference>
<evidence type="ECO:0000313" key="3">
    <source>
        <dbReference type="EMBL" id="SDZ41504.1"/>
    </source>
</evidence>
<evidence type="ECO:0000256" key="1">
    <source>
        <dbReference type="ARBA" id="ARBA00006739"/>
    </source>
</evidence>
<dbReference type="InterPro" id="IPR001173">
    <property type="entry name" value="Glyco_trans_2-like"/>
</dbReference>
<keyword evidence="3" id="KW-0808">Transferase</keyword>
<comment type="similarity">
    <text evidence="1">Belongs to the glycosyltransferase 2 family.</text>
</comment>
<dbReference type="InterPro" id="IPR050256">
    <property type="entry name" value="Glycosyltransferase_2"/>
</dbReference>
<accession>A0A1H3SU76</accession>
<dbReference type="RefSeq" id="WP_092556558.1">
    <property type="nucleotide sequence ID" value="NZ_FNPZ01000004.1"/>
</dbReference>
<dbReference type="SUPFAM" id="SSF53448">
    <property type="entry name" value="Nucleotide-diphospho-sugar transferases"/>
    <property type="match status" value="1"/>
</dbReference>
<protein>
    <submittedName>
        <fullName evidence="3">Glycosyl transferase family 2</fullName>
    </submittedName>
</protein>
<dbReference type="InterPro" id="IPR029044">
    <property type="entry name" value="Nucleotide-diphossugar_trans"/>
</dbReference>
<reference evidence="3 4" key="1">
    <citation type="submission" date="2016-10" db="EMBL/GenBank/DDBJ databases">
        <authorList>
            <person name="de Groot N.N."/>
        </authorList>
    </citation>
    <scope>NUCLEOTIDE SEQUENCE [LARGE SCALE GENOMIC DNA]</scope>
    <source>
        <strain evidence="3 4">CGMCC 4.3491</strain>
    </source>
</reference>
<dbReference type="OrthoDB" id="9810303at2"/>
<feature type="domain" description="Glycosyltransferase 2-like" evidence="2">
    <location>
        <begin position="10"/>
        <end position="157"/>
    </location>
</feature>
<dbReference type="Proteomes" id="UP000198891">
    <property type="component" value="Unassembled WGS sequence"/>
</dbReference>
<dbReference type="STRING" id="381665.SAMN05216554_3704"/>
<dbReference type="Gene3D" id="3.90.550.10">
    <property type="entry name" value="Spore Coat Polysaccharide Biosynthesis Protein SpsA, Chain A"/>
    <property type="match status" value="1"/>
</dbReference>
<name>A0A1H3SU76_9MICO</name>
<dbReference type="CDD" id="cd04179">
    <property type="entry name" value="DPM_DPG-synthase_like"/>
    <property type="match status" value="1"/>
</dbReference>
<evidence type="ECO:0000313" key="4">
    <source>
        <dbReference type="Proteomes" id="UP000198891"/>
    </source>
</evidence>